<dbReference type="AlphaFoldDB" id="A0AAW0BEM1"/>
<dbReference type="GO" id="GO:0000981">
    <property type="term" value="F:DNA-binding transcription factor activity, RNA polymerase II-specific"/>
    <property type="evidence" value="ECO:0007669"/>
    <property type="project" value="InterPro"/>
</dbReference>
<comment type="caution">
    <text evidence="8">The sequence shown here is derived from an EMBL/GenBank/DDBJ whole genome shotgun (WGS) entry which is preliminary data.</text>
</comment>
<dbReference type="Pfam" id="PF04082">
    <property type="entry name" value="Fungal_trans"/>
    <property type="match status" value="1"/>
</dbReference>
<dbReference type="EMBL" id="JAWWNJ010000034">
    <property type="protein sequence ID" value="KAK7024796.1"/>
    <property type="molecule type" value="Genomic_DNA"/>
</dbReference>
<dbReference type="PANTHER" id="PTHR47338:SF29">
    <property type="entry name" value="ZN(2)-C6 FUNGAL-TYPE DOMAIN-CONTAINING PROTEIN"/>
    <property type="match status" value="1"/>
</dbReference>
<feature type="region of interest" description="Disordered" evidence="6">
    <location>
        <begin position="82"/>
        <end position="120"/>
    </location>
</feature>
<keyword evidence="5" id="KW-0539">Nucleus</keyword>
<evidence type="ECO:0000259" key="7">
    <source>
        <dbReference type="SMART" id="SM00066"/>
    </source>
</evidence>
<evidence type="ECO:0000256" key="6">
    <source>
        <dbReference type="SAM" id="MobiDB-lite"/>
    </source>
</evidence>
<accession>A0AAW0BEM1</accession>
<dbReference type="GO" id="GO:0003677">
    <property type="term" value="F:DNA binding"/>
    <property type="evidence" value="ECO:0007669"/>
    <property type="project" value="InterPro"/>
</dbReference>
<name>A0AAW0BEM1_9AGAR</name>
<dbReference type="GO" id="GO:0005634">
    <property type="term" value="C:nucleus"/>
    <property type="evidence" value="ECO:0007669"/>
    <property type="project" value="UniProtKB-SubCell"/>
</dbReference>
<comment type="subcellular location">
    <subcellularLocation>
        <location evidence="1">Nucleus</location>
    </subcellularLocation>
</comment>
<dbReference type="SMART" id="SM00066">
    <property type="entry name" value="GAL4"/>
    <property type="match status" value="1"/>
</dbReference>
<feature type="compositionally biased region" description="Basic residues" evidence="6">
    <location>
        <begin position="8"/>
        <end position="22"/>
    </location>
</feature>
<gene>
    <name evidence="8" type="ORF">R3P38DRAFT_2626189</name>
</gene>
<dbReference type="SUPFAM" id="SSF57701">
    <property type="entry name" value="Zn2/Cys6 DNA-binding domain"/>
    <property type="match status" value="1"/>
</dbReference>
<evidence type="ECO:0000313" key="8">
    <source>
        <dbReference type="EMBL" id="KAK7024796.1"/>
    </source>
</evidence>
<dbReference type="InterPro" id="IPR007219">
    <property type="entry name" value="XnlR_reg_dom"/>
</dbReference>
<evidence type="ECO:0000256" key="1">
    <source>
        <dbReference type="ARBA" id="ARBA00004123"/>
    </source>
</evidence>
<feature type="region of interest" description="Disordered" evidence="6">
    <location>
        <begin position="1"/>
        <end position="22"/>
    </location>
</feature>
<dbReference type="CDD" id="cd12148">
    <property type="entry name" value="fungal_TF_MHR"/>
    <property type="match status" value="1"/>
</dbReference>
<dbReference type="Proteomes" id="UP001362999">
    <property type="component" value="Unassembled WGS sequence"/>
</dbReference>
<dbReference type="GO" id="GO:0008270">
    <property type="term" value="F:zinc ion binding"/>
    <property type="evidence" value="ECO:0007669"/>
    <property type="project" value="InterPro"/>
</dbReference>
<organism evidence="8 9">
    <name type="scientific">Favolaschia claudopus</name>
    <dbReference type="NCBI Taxonomy" id="2862362"/>
    <lineage>
        <taxon>Eukaryota</taxon>
        <taxon>Fungi</taxon>
        <taxon>Dikarya</taxon>
        <taxon>Basidiomycota</taxon>
        <taxon>Agaricomycotina</taxon>
        <taxon>Agaricomycetes</taxon>
        <taxon>Agaricomycetidae</taxon>
        <taxon>Agaricales</taxon>
        <taxon>Marasmiineae</taxon>
        <taxon>Mycenaceae</taxon>
        <taxon>Favolaschia</taxon>
    </lineage>
</organism>
<dbReference type="GO" id="GO:0006351">
    <property type="term" value="P:DNA-templated transcription"/>
    <property type="evidence" value="ECO:0007669"/>
    <property type="project" value="InterPro"/>
</dbReference>
<proteinExistence type="predicted"/>
<keyword evidence="9" id="KW-1185">Reference proteome</keyword>
<dbReference type="InterPro" id="IPR036864">
    <property type="entry name" value="Zn2-C6_fun-type_DNA-bd_sf"/>
</dbReference>
<dbReference type="Pfam" id="PF00172">
    <property type="entry name" value="Zn_clus"/>
    <property type="match status" value="1"/>
</dbReference>
<feature type="non-terminal residue" evidence="8">
    <location>
        <position position="413"/>
    </location>
</feature>
<evidence type="ECO:0000313" key="9">
    <source>
        <dbReference type="Proteomes" id="UP001362999"/>
    </source>
</evidence>
<dbReference type="InterPro" id="IPR050815">
    <property type="entry name" value="TF_fung"/>
</dbReference>
<evidence type="ECO:0000256" key="4">
    <source>
        <dbReference type="ARBA" id="ARBA00023163"/>
    </source>
</evidence>
<feature type="compositionally biased region" description="Polar residues" evidence="6">
    <location>
        <begin position="86"/>
        <end position="117"/>
    </location>
</feature>
<dbReference type="PANTHER" id="PTHR47338">
    <property type="entry name" value="ZN(II)2CYS6 TRANSCRIPTION FACTOR (EUROFUNG)-RELATED"/>
    <property type="match status" value="1"/>
</dbReference>
<dbReference type="InterPro" id="IPR001138">
    <property type="entry name" value="Zn2Cys6_DnaBD"/>
</dbReference>
<protein>
    <recommendedName>
        <fullName evidence="7">Zn(2)-C6 fungal-type domain-containing protein</fullName>
    </recommendedName>
</protein>
<reference evidence="8 9" key="1">
    <citation type="journal article" date="2024" name="J Genomics">
        <title>Draft genome sequencing and assembly of Favolaschia claudopus CIRM-BRFM 2984 isolated from oak limbs.</title>
        <authorList>
            <person name="Navarro D."/>
            <person name="Drula E."/>
            <person name="Chaduli D."/>
            <person name="Cazenave R."/>
            <person name="Ahrendt S."/>
            <person name="Wang J."/>
            <person name="Lipzen A."/>
            <person name="Daum C."/>
            <person name="Barry K."/>
            <person name="Grigoriev I.V."/>
            <person name="Favel A."/>
            <person name="Rosso M.N."/>
            <person name="Martin F."/>
        </authorList>
    </citation>
    <scope>NUCLEOTIDE SEQUENCE [LARGE SCALE GENOMIC DNA]</scope>
    <source>
        <strain evidence="8 9">CIRM-BRFM 2984</strain>
    </source>
</reference>
<keyword evidence="2" id="KW-0479">Metal-binding</keyword>
<keyword evidence="3" id="KW-0805">Transcription regulation</keyword>
<dbReference type="CDD" id="cd00067">
    <property type="entry name" value="GAL4"/>
    <property type="match status" value="1"/>
</dbReference>
<sequence length="413" mass="46193">MSMEPKPTRKRFRPPKPRTQPLKRGRACLNCRFVRCDGMRPVCGNCTRVPKGESCKFTDPLSKANLEHHVAGNSQFTEETFESDSHSGYLSTPMSSLSEISSDGQSEARSNYSSNEASEPPFETIQQLLQNFLPHATQLGFVLHIERFTNATLIPQIPFGNILRPSQSLLYAVYLWGAHLSPPGPLFDLKPTFLRRALQATATETFTHNDSVHALQMIQAHILLGNYFLMQKRLLSAQLHANAAATLAMSYRLHKLGSAVSASPSPMLHGALYLDSLDQLDAHLTPAQDSVEEGERVRCFWAVVTLQSSLSLASESDSQSMGLSSCLLECLGREIDTPWPMQIAEYELMEGYRSADNYEGEVIQRFMMMEPSSRPHSVSHVQATVLLHRSMRFSTKWTSGRHSHPLQKCDTIL</sequence>
<evidence type="ECO:0000256" key="3">
    <source>
        <dbReference type="ARBA" id="ARBA00023015"/>
    </source>
</evidence>
<dbReference type="Gene3D" id="4.10.240.10">
    <property type="entry name" value="Zn(2)-C6 fungal-type DNA-binding domain"/>
    <property type="match status" value="1"/>
</dbReference>
<evidence type="ECO:0000256" key="5">
    <source>
        <dbReference type="ARBA" id="ARBA00023242"/>
    </source>
</evidence>
<evidence type="ECO:0000256" key="2">
    <source>
        <dbReference type="ARBA" id="ARBA00022723"/>
    </source>
</evidence>
<feature type="domain" description="Zn(2)-C6 fungal-type" evidence="7">
    <location>
        <begin position="22"/>
        <end position="66"/>
    </location>
</feature>
<keyword evidence="4" id="KW-0804">Transcription</keyword>